<evidence type="ECO:0000256" key="2">
    <source>
        <dbReference type="ARBA" id="ARBA00023235"/>
    </source>
</evidence>
<dbReference type="Pfam" id="PF07221">
    <property type="entry name" value="GlcNAc_2-epim"/>
    <property type="match status" value="1"/>
</dbReference>
<comment type="similarity">
    <text evidence="1">Belongs to the N-acylglucosamine 2-epimerase family.</text>
</comment>
<dbReference type="InterPro" id="IPR010819">
    <property type="entry name" value="AGE/CE"/>
</dbReference>
<evidence type="ECO:0000313" key="3">
    <source>
        <dbReference type="EMBL" id="MCY4724893.1"/>
    </source>
</evidence>
<dbReference type="Gene3D" id="1.50.10.10">
    <property type="match status" value="1"/>
</dbReference>
<keyword evidence="4" id="KW-1185">Reference proteome</keyword>
<accession>A0ABT4C7G0</accession>
<dbReference type="Proteomes" id="UP001074726">
    <property type="component" value="Unassembled WGS sequence"/>
</dbReference>
<proteinExistence type="inferred from homology"/>
<evidence type="ECO:0000313" key="4">
    <source>
        <dbReference type="Proteomes" id="UP001074726"/>
    </source>
</evidence>
<keyword evidence="2" id="KW-0413">Isomerase</keyword>
<dbReference type="PANTHER" id="PTHR15108">
    <property type="entry name" value="N-ACYLGLUCOSAMINE-2-EPIMERASE"/>
    <property type="match status" value="1"/>
</dbReference>
<gene>
    <name evidence="3" type="ORF">NYO98_01275</name>
</gene>
<dbReference type="EMBL" id="JAPPUX010000001">
    <property type="protein sequence ID" value="MCY4724893.1"/>
    <property type="molecule type" value="Genomic_DNA"/>
</dbReference>
<organism evidence="3 4">
    <name type="scientific">Nocardioides pini</name>
    <dbReference type="NCBI Taxonomy" id="2975053"/>
    <lineage>
        <taxon>Bacteria</taxon>
        <taxon>Bacillati</taxon>
        <taxon>Actinomycetota</taxon>
        <taxon>Actinomycetes</taxon>
        <taxon>Propionibacteriales</taxon>
        <taxon>Nocardioidaceae</taxon>
        <taxon>Nocardioides</taxon>
    </lineage>
</organism>
<reference evidence="3" key="1">
    <citation type="submission" date="2022-08" db="EMBL/GenBank/DDBJ databases">
        <title>Genome sequencing of Nocardioides sp. STR2.</title>
        <authorList>
            <person name="So Y."/>
        </authorList>
    </citation>
    <scope>NUCLEOTIDE SEQUENCE</scope>
    <source>
        <strain evidence="3">STR2</strain>
    </source>
</reference>
<protein>
    <submittedName>
        <fullName evidence="3">AGE family epimerase/isomerase</fullName>
    </submittedName>
</protein>
<dbReference type="SUPFAM" id="SSF48208">
    <property type="entry name" value="Six-hairpin glycosidases"/>
    <property type="match status" value="1"/>
</dbReference>
<name>A0ABT4C7G0_9ACTN</name>
<evidence type="ECO:0000256" key="1">
    <source>
        <dbReference type="ARBA" id="ARBA00008558"/>
    </source>
</evidence>
<dbReference type="InterPro" id="IPR012341">
    <property type="entry name" value="6hp_glycosidase-like_sf"/>
</dbReference>
<sequence>MTTPAPPTDDWLDGECRRLLTFGRRIIHPAGGAAWLDDDGTPDLARPVHTWITCRTVHVFGIGALLGHEGAASIATAALHGLRTTLHDDEDGGWFTAVAGDGAPVGTVKSCYDHAFVMLAGSTAVAAGLPGADAFLSDATDVFAHRFWDEERGRVVDEWDRAWTAPAPYRGLNSTMHSLEAMLAVGDVTGDVVWHARAARLAGLVLELAPSYDGRLPEHFGPDWSVDLELNRDRPDDPFKPYGATVGHGLEWSRLLLHLEATLGEAAPAGLLDTSRLLFERAVADGWHADGAPGFVYTTDWEGRPVVRQRMHWVVAEAIAAAAALHRRTGEEAYAEQYAEWWAYARDHLVDRERGSWHHELDAANRPQASVWAGKPDLYHAVQATLLPRLPLAPSLASCLARPAAMPDGPGAPA</sequence>
<dbReference type="RefSeq" id="WP_268109705.1">
    <property type="nucleotide sequence ID" value="NZ_JAPPUX010000001.1"/>
</dbReference>
<dbReference type="InterPro" id="IPR008928">
    <property type="entry name" value="6-hairpin_glycosidase_sf"/>
</dbReference>
<comment type="caution">
    <text evidence="3">The sequence shown here is derived from an EMBL/GenBank/DDBJ whole genome shotgun (WGS) entry which is preliminary data.</text>
</comment>